<dbReference type="GO" id="GO:0000055">
    <property type="term" value="P:ribosomal large subunit export from nucleus"/>
    <property type="evidence" value="ECO:0007669"/>
    <property type="project" value="TreeGrafter"/>
</dbReference>
<dbReference type="GO" id="GO:0005524">
    <property type="term" value="F:ATP binding"/>
    <property type="evidence" value="ECO:0007669"/>
    <property type="project" value="UniProtKB-KW"/>
</dbReference>
<keyword evidence="1" id="KW-0547">Nucleotide-binding</keyword>
<protein>
    <recommendedName>
        <fullName evidence="3">ATPase dynein-related AAA domain-containing protein</fullName>
    </recommendedName>
</protein>
<proteinExistence type="predicted"/>
<dbReference type="GO" id="GO:0005634">
    <property type="term" value="C:nucleus"/>
    <property type="evidence" value="ECO:0007669"/>
    <property type="project" value="TreeGrafter"/>
</dbReference>
<dbReference type="STRING" id="400682.A0A1X7SM23"/>
<feature type="domain" description="ATPase dynein-related AAA" evidence="3">
    <location>
        <begin position="1"/>
        <end position="82"/>
    </location>
</feature>
<dbReference type="EnsemblMetazoa" id="Aqu2.1.03194_001">
    <property type="protein sequence ID" value="Aqu2.1.03194_001"/>
    <property type="gene ID" value="Aqu2.1.03194"/>
</dbReference>
<dbReference type="InterPro" id="IPR011704">
    <property type="entry name" value="ATPase_dyneun-rel_AAA"/>
</dbReference>
<dbReference type="GO" id="GO:0030687">
    <property type="term" value="C:preribosome, large subunit precursor"/>
    <property type="evidence" value="ECO:0007669"/>
    <property type="project" value="TreeGrafter"/>
</dbReference>
<reference evidence="4" key="1">
    <citation type="submission" date="2017-05" db="UniProtKB">
        <authorList>
            <consortium name="EnsemblMetazoa"/>
        </authorList>
    </citation>
    <scope>IDENTIFICATION</scope>
</reference>
<dbReference type="SUPFAM" id="SSF52540">
    <property type="entry name" value="P-loop containing nucleoside triphosphate hydrolases"/>
    <property type="match status" value="1"/>
</dbReference>
<sequence length="149" mass="17019">GSLVEAVRNGWWVLLDEVNLASPEALQCLSGLLEGPNGSFLLTEKVDTKPVERHPNFQLFCCMNPSTDINKRSLPESLRSRFTEFYVDEMTKRSELQILIGSYLPEEAHLLIDGIINFYRAMRDKAVTELRDSTGRRPHYRNLVNVPVL</sequence>
<keyword evidence="2" id="KW-0067">ATP-binding</keyword>
<dbReference type="AlphaFoldDB" id="A0A1X7SM23"/>
<dbReference type="GO" id="GO:0016887">
    <property type="term" value="F:ATP hydrolysis activity"/>
    <property type="evidence" value="ECO:0007669"/>
    <property type="project" value="InterPro"/>
</dbReference>
<evidence type="ECO:0000313" key="4">
    <source>
        <dbReference type="EnsemblMetazoa" id="Aqu2.1.03194_001"/>
    </source>
</evidence>
<name>A0A1X7SM23_AMPQE</name>
<dbReference type="Pfam" id="PF07728">
    <property type="entry name" value="AAA_5"/>
    <property type="match status" value="1"/>
</dbReference>
<dbReference type="GO" id="GO:0000027">
    <property type="term" value="P:ribosomal large subunit assembly"/>
    <property type="evidence" value="ECO:0007669"/>
    <property type="project" value="TreeGrafter"/>
</dbReference>
<dbReference type="InParanoid" id="A0A1X7SM23"/>
<dbReference type="Gene3D" id="3.40.50.300">
    <property type="entry name" value="P-loop containing nucleotide triphosphate hydrolases"/>
    <property type="match status" value="1"/>
</dbReference>
<dbReference type="InterPro" id="IPR027417">
    <property type="entry name" value="P-loop_NTPase"/>
</dbReference>
<dbReference type="PANTHER" id="PTHR48103:SF2">
    <property type="entry name" value="MIDASIN"/>
    <property type="match status" value="1"/>
</dbReference>
<evidence type="ECO:0000259" key="3">
    <source>
        <dbReference type="Pfam" id="PF07728"/>
    </source>
</evidence>
<evidence type="ECO:0000256" key="1">
    <source>
        <dbReference type="ARBA" id="ARBA00022741"/>
    </source>
</evidence>
<dbReference type="eggNOG" id="KOG1808">
    <property type="taxonomic scope" value="Eukaryota"/>
</dbReference>
<dbReference type="PANTHER" id="PTHR48103">
    <property type="entry name" value="MIDASIN-RELATED"/>
    <property type="match status" value="1"/>
</dbReference>
<accession>A0A1X7SM23</accession>
<organism evidence="4">
    <name type="scientific">Amphimedon queenslandica</name>
    <name type="common">Sponge</name>
    <dbReference type="NCBI Taxonomy" id="400682"/>
    <lineage>
        <taxon>Eukaryota</taxon>
        <taxon>Metazoa</taxon>
        <taxon>Porifera</taxon>
        <taxon>Demospongiae</taxon>
        <taxon>Heteroscleromorpha</taxon>
        <taxon>Haplosclerida</taxon>
        <taxon>Niphatidae</taxon>
        <taxon>Amphimedon</taxon>
    </lineage>
</organism>
<evidence type="ECO:0000256" key="2">
    <source>
        <dbReference type="ARBA" id="ARBA00022840"/>
    </source>
</evidence>
<dbReference type="OrthoDB" id="422220at2759"/>